<organism evidence="5 6">
    <name type="scientific">Deinococcus metalli</name>
    <dbReference type="NCBI Taxonomy" id="1141878"/>
    <lineage>
        <taxon>Bacteria</taxon>
        <taxon>Thermotogati</taxon>
        <taxon>Deinococcota</taxon>
        <taxon>Deinococci</taxon>
        <taxon>Deinococcales</taxon>
        <taxon>Deinococcaceae</taxon>
        <taxon>Deinococcus</taxon>
    </lineage>
</organism>
<name>A0A7W8KE67_9DEIO</name>
<feature type="compositionally biased region" description="Pro residues" evidence="1">
    <location>
        <begin position="1"/>
        <end position="11"/>
    </location>
</feature>
<feature type="transmembrane region" description="Helical" evidence="2">
    <location>
        <begin position="106"/>
        <end position="123"/>
    </location>
</feature>
<feature type="transmembrane region" description="Helical" evidence="2">
    <location>
        <begin position="342"/>
        <end position="360"/>
    </location>
</feature>
<comment type="caution">
    <text evidence="5">The sequence shown here is derived from an EMBL/GenBank/DDBJ whole genome shotgun (WGS) entry which is preliminary data.</text>
</comment>
<dbReference type="EMBL" id="BNAJ01000003">
    <property type="protein sequence ID" value="GHF40853.1"/>
    <property type="molecule type" value="Genomic_DNA"/>
</dbReference>
<dbReference type="PANTHER" id="PTHR30590:SF2">
    <property type="entry name" value="INNER MEMBRANE PROTEIN"/>
    <property type="match status" value="1"/>
</dbReference>
<keyword evidence="2" id="KW-1133">Transmembrane helix</keyword>
<feature type="transmembrane region" description="Helical" evidence="2">
    <location>
        <begin position="202"/>
        <end position="226"/>
    </location>
</feature>
<reference evidence="7" key="2">
    <citation type="journal article" date="2019" name="Int. J. Syst. Evol. Microbiol.">
        <title>The Global Catalogue of Microorganisms (GCM) 10K type strain sequencing project: providing services to taxonomists for standard genome sequencing and annotation.</title>
        <authorList>
            <consortium name="The Broad Institute Genomics Platform"/>
            <consortium name="The Broad Institute Genome Sequencing Center for Infectious Disease"/>
            <person name="Wu L."/>
            <person name="Ma J."/>
        </authorList>
    </citation>
    <scope>NUCLEOTIDE SEQUENCE [LARGE SCALE GENOMIC DNA]</scope>
    <source>
        <strain evidence="7">CGMCC 1.18437</strain>
    </source>
</reference>
<evidence type="ECO:0000256" key="1">
    <source>
        <dbReference type="SAM" id="MobiDB-lite"/>
    </source>
</evidence>
<dbReference type="InterPro" id="IPR052529">
    <property type="entry name" value="Bact_Transport_Assoc"/>
</dbReference>
<dbReference type="RefSeq" id="WP_184110369.1">
    <property type="nucleotide sequence ID" value="NZ_BNAJ01000003.1"/>
</dbReference>
<sequence length="392" mass="41592">MTAPPPLPDLPDPADGGGVVPTPAPRGPVRERSPLPDVLRGVALAGILIVNMQDFAGFNEWTQTGLDRAAQVLTDVLANGRFISIFAMLFGWGAAGLIARQGVGTFLLRHAVLLAIGAAHYILVWHGDIISLYALVGVFMLLTARMEARPLLVLAAALGAWWLNLTVQAGLSTLSEPGGRFSNLPELLATYPANVHLRAGEFGGMLVGSALYNGPWLLALFCLGAAAQRSGVLTRPHEHRPLLRRLAVGGLSVGLPLGALLAYLNTRPEYALGLLSIPVRMGGGLASALGYVGVLGLLAASGRLGGWRHFAASGRLAMSNYLAQSVVMTTVFYPYAGAQWGRWGALSALALALAVALLQLPVSRWWLARTGSGPMEWLVRALVYGLHTRERR</sequence>
<feature type="transmembrane region" description="Helical" evidence="2">
    <location>
        <begin position="284"/>
        <end position="304"/>
    </location>
</feature>
<feature type="transmembrane region" description="Helical" evidence="2">
    <location>
        <begin position="151"/>
        <end position="171"/>
    </location>
</feature>
<evidence type="ECO:0000313" key="5">
    <source>
        <dbReference type="EMBL" id="MBB5376093.1"/>
    </source>
</evidence>
<feature type="region of interest" description="Disordered" evidence="1">
    <location>
        <begin position="1"/>
        <end position="33"/>
    </location>
</feature>
<protein>
    <recommendedName>
        <fullName evidence="3">DUF418 domain-containing protein</fullName>
    </recommendedName>
</protein>
<reference evidence="4" key="4">
    <citation type="submission" date="2024-05" db="EMBL/GenBank/DDBJ databases">
        <authorList>
            <person name="Sun Q."/>
            <person name="Zhou Y."/>
        </authorList>
    </citation>
    <scope>NUCLEOTIDE SEQUENCE</scope>
    <source>
        <strain evidence="4">CGMCC 1.18437</strain>
    </source>
</reference>
<keyword evidence="7" id="KW-1185">Reference proteome</keyword>
<evidence type="ECO:0000256" key="2">
    <source>
        <dbReference type="SAM" id="Phobius"/>
    </source>
</evidence>
<dbReference type="InterPro" id="IPR036197">
    <property type="entry name" value="NarG-like_sf"/>
</dbReference>
<dbReference type="Proteomes" id="UP000619376">
    <property type="component" value="Unassembled WGS sequence"/>
</dbReference>
<evidence type="ECO:0000313" key="4">
    <source>
        <dbReference type="EMBL" id="GHF40853.1"/>
    </source>
</evidence>
<accession>A0A7W8KE67</accession>
<gene>
    <name evidence="4" type="ORF">GCM10017781_16900</name>
    <name evidence="5" type="ORF">HNQ07_001550</name>
</gene>
<feature type="transmembrane region" description="Helical" evidence="2">
    <location>
        <begin position="82"/>
        <end position="99"/>
    </location>
</feature>
<feature type="transmembrane region" description="Helical" evidence="2">
    <location>
        <begin position="316"/>
        <end position="336"/>
    </location>
</feature>
<feature type="domain" description="DUF418" evidence="3">
    <location>
        <begin position="229"/>
        <end position="385"/>
    </location>
</feature>
<proteinExistence type="predicted"/>
<dbReference type="Proteomes" id="UP000539473">
    <property type="component" value="Unassembled WGS sequence"/>
</dbReference>
<evidence type="ECO:0000313" key="6">
    <source>
        <dbReference type="Proteomes" id="UP000539473"/>
    </source>
</evidence>
<dbReference type="EMBL" id="JACHFK010000003">
    <property type="protein sequence ID" value="MBB5376093.1"/>
    <property type="molecule type" value="Genomic_DNA"/>
</dbReference>
<feature type="transmembrane region" description="Helical" evidence="2">
    <location>
        <begin position="246"/>
        <end position="264"/>
    </location>
</feature>
<dbReference type="PANTHER" id="PTHR30590">
    <property type="entry name" value="INNER MEMBRANE PROTEIN"/>
    <property type="match status" value="1"/>
</dbReference>
<dbReference type="AlphaFoldDB" id="A0A7W8KE67"/>
<evidence type="ECO:0000313" key="7">
    <source>
        <dbReference type="Proteomes" id="UP000619376"/>
    </source>
</evidence>
<dbReference type="InterPro" id="IPR007349">
    <property type="entry name" value="DUF418"/>
</dbReference>
<dbReference type="Pfam" id="PF04235">
    <property type="entry name" value="DUF418"/>
    <property type="match status" value="1"/>
</dbReference>
<keyword evidence="2" id="KW-0472">Membrane</keyword>
<keyword evidence="2" id="KW-0812">Transmembrane</keyword>
<dbReference type="SUPFAM" id="SSF103501">
    <property type="entry name" value="Respiratory nitrate reductase 1 gamma chain"/>
    <property type="match status" value="1"/>
</dbReference>
<reference evidence="5 6" key="3">
    <citation type="submission" date="2020-08" db="EMBL/GenBank/DDBJ databases">
        <title>Genomic Encyclopedia of Type Strains, Phase IV (KMG-IV): sequencing the most valuable type-strain genomes for metagenomic binning, comparative biology and taxonomic classification.</title>
        <authorList>
            <person name="Goeker M."/>
        </authorList>
    </citation>
    <scope>NUCLEOTIDE SEQUENCE [LARGE SCALE GENOMIC DNA]</scope>
    <source>
        <strain evidence="5 6">DSM 27521</strain>
    </source>
</reference>
<reference evidence="4" key="1">
    <citation type="journal article" date="2014" name="Int. J. Syst. Evol. Microbiol.">
        <title>Complete genome of a new Firmicutes species belonging to the dominant human colonic microbiota ('Ruminococcus bicirculans') reveals two chromosomes and a selective capacity to utilize plant glucans.</title>
        <authorList>
            <consortium name="NISC Comparative Sequencing Program"/>
            <person name="Wegmann U."/>
            <person name="Louis P."/>
            <person name="Goesmann A."/>
            <person name="Henrissat B."/>
            <person name="Duncan S.H."/>
            <person name="Flint H.J."/>
        </authorList>
    </citation>
    <scope>NUCLEOTIDE SEQUENCE</scope>
    <source>
        <strain evidence="4">CGMCC 1.18437</strain>
    </source>
</reference>
<evidence type="ECO:0000259" key="3">
    <source>
        <dbReference type="Pfam" id="PF04235"/>
    </source>
</evidence>
<feature type="transmembrane region" description="Helical" evidence="2">
    <location>
        <begin position="129"/>
        <end position="144"/>
    </location>
</feature>